<dbReference type="SUPFAM" id="SSF55781">
    <property type="entry name" value="GAF domain-like"/>
    <property type="match status" value="1"/>
</dbReference>
<dbReference type="Gene3D" id="3.30.450.40">
    <property type="match status" value="1"/>
</dbReference>
<comment type="caution">
    <text evidence="2">The sequence shown here is derived from an EMBL/GenBank/DDBJ whole genome shotgun (WGS) entry which is preliminary data.</text>
</comment>
<dbReference type="InterPro" id="IPR029016">
    <property type="entry name" value="GAF-like_dom_sf"/>
</dbReference>
<evidence type="ECO:0008006" key="4">
    <source>
        <dbReference type="Google" id="ProtNLM"/>
    </source>
</evidence>
<reference evidence="2 3" key="1">
    <citation type="journal article" date="2015" name="Microbes Environ.">
        <title>Distribution and evolution of nitrogen fixation genes in the phylum bacteroidetes.</title>
        <authorList>
            <person name="Inoue J."/>
            <person name="Oshima K."/>
            <person name="Suda W."/>
            <person name="Sakamoto M."/>
            <person name="Iino T."/>
            <person name="Noda S."/>
            <person name="Hongoh Y."/>
            <person name="Hattori M."/>
            <person name="Ohkuma M."/>
        </authorList>
    </citation>
    <scope>NUCLEOTIDE SEQUENCE [LARGE SCALE GENOMIC DNA]</scope>
    <source>
        <strain evidence="2">JCM 15548</strain>
    </source>
</reference>
<name>A0A0E9M1X8_9BACT</name>
<dbReference type="RefSeq" id="WP_062128076.1">
    <property type="nucleotide sequence ID" value="NZ_BAZW01000061.1"/>
</dbReference>
<keyword evidence="3" id="KW-1185">Reference proteome</keyword>
<dbReference type="STRING" id="1236989.JCM15548_14165"/>
<keyword evidence="1" id="KW-0812">Transmembrane</keyword>
<dbReference type="EMBL" id="BAZW01000061">
    <property type="protein sequence ID" value="GAO31767.1"/>
    <property type="molecule type" value="Genomic_DNA"/>
</dbReference>
<dbReference type="Proteomes" id="UP000032900">
    <property type="component" value="Unassembled WGS sequence"/>
</dbReference>
<accession>A0A0E9M1X8</accession>
<evidence type="ECO:0000313" key="2">
    <source>
        <dbReference type="EMBL" id="GAO31767.1"/>
    </source>
</evidence>
<feature type="transmembrane region" description="Helical" evidence="1">
    <location>
        <begin position="12"/>
        <end position="35"/>
    </location>
</feature>
<keyword evidence="1" id="KW-0472">Membrane</keyword>
<organism evidence="2 3">
    <name type="scientific">Geofilum rubicundum JCM 15548</name>
    <dbReference type="NCBI Taxonomy" id="1236989"/>
    <lineage>
        <taxon>Bacteria</taxon>
        <taxon>Pseudomonadati</taxon>
        <taxon>Bacteroidota</taxon>
        <taxon>Bacteroidia</taxon>
        <taxon>Marinilabiliales</taxon>
        <taxon>Marinilabiliaceae</taxon>
        <taxon>Geofilum</taxon>
    </lineage>
</organism>
<proteinExistence type="predicted"/>
<evidence type="ECO:0000256" key="1">
    <source>
        <dbReference type="SAM" id="Phobius"/>
    </source>
</evidence>
<keyword evidence="1" id="KW-1133">Transmembrane helix</keyword>
<dbReference type="OrthoDB" id="1120896at2"/>
<sequence>MKPFNHKIPGKNFAVRLFVFAALGFGLSMAKMLFFPSQTVAMVYILDFLALLLFLIVVYTADLYYRKSEKQLSQQRALFNKEKEAWADHKNLLIRKLSDYEQKEKEASQFASYQEKMLKKIFSDPKSIQDRHHLLHLLSETFRAGAAILYRETEQLGQFVVEQTYALPEDYHPNNFEAGEGLNGQVVNERTPMVIHDLDEAMLPVTSGLGQSEGACLYLLPVVLDDRCKYLIEMVTFHEAEIDKMWNEIVNQLVDKHIL</sequence>
<feature type="transmembrane region" description="Helical" evidence="1">
    <location>
        <begin position="41"/>
        <end position="65"/>
    </location>
</feature>
<protein>
    <recommendedName>
        <fullName evidence="4">GAF domain-containing protein</fullName>
    </recommendedName>
</protein>
<gene>
    <name evidence="2" type="ORF">JCM15548_14165</name>
</gene>
<dbReference type="AlphaFoldDB" id="A0A0E9M1X8"/>
<evidence type="ECO:0000313" key="3">
    <source>
        <dbReference type="Proteomes" id="UP000032900"/>
    </source>
</evidence>